<dbReference type="Pfam" id="PF00580">
    <property type="entry name" value="UvrD-helicase"/>
    <property type="match status" value="1"/>
</dbReference>
<dbReference type="Gene3D" id="1.10.486.10">
    <property type="entry name" value="PCRA, domain 4"/>
    <property type="match status" value="1"/>
</dbReference>
<dbReference type="SUPFAM" id="SSF52540">
    <property type="entry name" value="P-loop containing nucleoside triphosphate hydrolases"/>
    <property type="match status" value="1"/>
</dbReference>
<dbReference type="InterPro" id="IPR000212">
    <property type="entry name" value="DNA_helicase_UvrD/REP"/>
</dbReference>
<feature type="domain" description="UvrD-like helicase ATP-binding" evidence="10">
    <location>
        <begin position="1"/>
        <end position="233"/>
    </location>
</feature>
<dbReference type="GO" id="GO:0003677">
    <property type="term" value="F:DNA binding"/>
    <property type="evidence" value="ECO:0007669"/>
    <property type="project" value="InterPro"/>
</dbReference>
<evidence type="ECO:0000313" key="12">
    <source>
        <dbReference type="Proteomes" id="UP000009375"/>
    </source>
</evidence>
<reference evidence="11 12" key="1">
    <citation type="journal article" date="2010" name="Proc. Natl. Acad. Sci. U.S.A.">
        <title>Enigmatic, ultrasmall, uncultivated Archaea.</title>
        <authorList>
            <person name="Baker B.J."/>
            <person name="Comolli L.R."/>
            <person name="Dick G.J."/>
            <person name="Hauser L.J."/>
            <person name="Hyatt D."/>
            <person name="Dill B.D."/>
            <person name="Land M.L."/>
            <person name="Verberkmoes N.C."/>
            <person name="Hettich R.L."/>
            <person name="Banfield J.F."/>
        </authorList>
    </citation>
    <scope>NUCLEOTIDE SEQUENCE [LARGE SCALE GENOMIC DNA]</scope>
</reference>
<comment type="catalytic activity">
    <reaction evidence="6">
        <text>Couples ATP hydrolysis with the unwinding of duplex DNA by translocating in the 3'-5' direction.</text>
        <dbReference type="EC" id="5.6.2.4"/>
    </reaction>
</comment>
<dbReference type="Gene3D" id="3.40.50.300">
    <property type="entry name" value="P-loop containing nucleotide triphosphate hydrolases"/>
    <property type="match status" value="2"/>
</dbReference>
<comment type="caution">
    <text evidence="9">Lacks conserved residue(s) required for the propagation of feature annotation.</text>
</comment>
<dbReference type="InterPro" id="IPR014016">
    <property type="entry name" value="UvrD-like_ATP-bd"/>
</dbReference>
<dbReference type="GO" id="GO:0043138">
    <property type="term" value="F:3'-5' DNA helicase activity"/>
    <property type="evidence" value="ECO:0007669"/>
    <property type="project" value="UniProtKB-EC"/>
</dbReference>
<protein>
    <recommendedName>
        <fullName evidence="7">DNA 3'-5' helicase</fullName>
        <ecNumber evidence="7">5.6.2.4</ecNumber>
    </recommendedName>
</protein>
<evidence type="ECO:0000256" key="8">
    <source>
        <dbReference type="ARBA" id="ARBA00048988"/>
    </source>
</evidence>
<evidence type="ECO:0000256" key="9">
    <source>
        <dbReference type="PROSITE-ProRule" id="PRU00560"/>
    </source>
</evidence>
<accession>D2EEE4</accession>
<keyword evidence="1 9" id="KW-0547">Nucleotide-binding</keyword>
<gene>
    <name evidence="11" type="ORF">BJBARM4_0083</name>
</gene>
<dbReference type="GO" id="GO:0005524">
    <property type="term" value="F:ATP binding"/>
    <property type="evidence" value="ECO:0007669"/>
    <property type="project" value="UniProtKB-UniRule"/>
</dbReference>
<dbReference type="EC" id="5.6.2.4" evidence="7"/>
<evidence type="ECO:0000256" key="4">
    <source>
        <dbReference type="ARBA" id="ARBA00022840"/>
    </source>
</evidence>
<keyword evidence="5" id="KW-0413">Isomerase</keyword>
<evidence type="ECO:0000256" key="5">
    <source>
        <dbReference type="ARBA" id="ARBA00023235"/>
    </source>
</evidence>
<dbReference type="PROSITE" id="PS51198">
    <property type="entry name" value="UVRD_HELICASE_ATP_BIND"/>
    <property type="match status" value="1"/>
</dbReference>
<sequence length="651" mass="75624">MFEKINQKLKENNLEVSRINGITISTFHSFCNSYFSEQGKEYELVSNNFIRFSIFKSFENNNAFNYERDYVIQELVPKVENSIRYIKSFGITPEEINVKMTKEDLINKSFLENMNTIKVEEILAFLDYFIIAFQDYEKEKGEKRIDYNDLLKRFQIEYDPLKKHYKYVLVDELQDLNDVEADIARLLGDYLFLVGDRKQSIFGFQGGSLKNFAEFQKLSNLEQLTKGLNYRSYSEILEYSKQYFLKKTHDKNDSNELEDFKSNKGQGGSVKQLIGNNTEDIALKLAIDLASQRKSTAIITRTNDQIIGISRILDAKNVKYTTTASASVSTRAKNSIIDYLKGIFNADEKDVLKALFTPFSGVSLKMAFQIEEKYRKKEININEVKRLAKPFFDRKAAAELNIFNINKLFNETILPISVALDNDYYISAAAILENINQYMDSNELPSFSDMLVYLYTAEDSYESNDKQENLILTTVHKAKGLEFDNVIYIPKKQNNKTSFIDLVTNSIIKQTKGIDVKEELAEESIRVDFVAFTRAKENLFVVTPPALAEDYYIEGLIEKSIAEMEDEPAPFKKKYAEAYSLFVNKEYEAARALLQENDKWLISRINSYFTQLKRYILFIAGHNVRSSKIYKNKGSWDKRSNRKYKLWFKCS</sequence>
<keyword evidence="2 9" id="KW-0378">Hydrolase</keyword>
<keyword evidence="4 9" id="KW-0067">ATP-binding</keyword>
<evidence type="ECO:0000256" key="7">
    <source>
        <dbReference type="ARBA" id="ARBA00034808"/>
    </source>
</evidence>
<evidence type="ECO:0000256" key="2">
    <source>
        <dbReference type="ARBA" id="ARBA00022801"/>
    </source>
</evidence>
<dbReference type="GO" id="GO:0016787">
    <property type="term" value="F:hydrolase activity"/>
    <property type="evidence" value="ECO:0007669"/>
    <property type="project" value="UniProtKB-UniRule"/>
</dbReference>
<dbReference type="Pfam" id="PF13361">
    <property type="entry name" value="UvrD_C"/>
    <property type="match status" value="2"/>
</dbReference>
<evidence type="ECO:0000313" key="11">
    <source>
        <dbReference type="EMBL" id="EEZ93323.1"/>
    </source>
</evidence>
<dbReference type="InterPro" id="IPR014017">
    <property type="entry name" value="DNA_helicase_UvrD-like_C"/>
</dbReference>
<name>D2EEE4_PARA4</name>
<evidence type="ECO:0000256" key="6">
    <source>
        <dbReference type="ARBA" id="ARBA00034617"/>
    </source>
</evidence>
<evidence type="ECO:0000256" key="3">
    <source>
        <dbReference type="ARBA" id="ARBA00022806"/>
    </source>
</evidence>
<dbReference type="Proteomes" id="UP000009375">
    <property type="component" value="Unassembled WGS sequence"/>
</dbReference>
<dbReference type="EMBL" id="GG730039">
    <property type="protein sequence ID" value="EEZ93323.1"/>
    <property type="molecule type" value="Genomic_DNA"/>
</dbReference>
<dbReference type="GO" id="GO:0000725">
    <property type="term" value="P:recombinational repair"/>
    <property type="evidence" value="ECO:0007669"/>
    <property type="project" value="TreeGrafter"/>
</dbReference>
<keyword evidence="3 9" id="KW-0347">Helicase</keyword>
<dbReference type="InterPro" id="IPR027417">
    <property type="entry name" value="P-loop_NTPase"/>
</dbReference>
<dbReference type="AlphaFoldDB" id="D2EEE4"/>
<comment type="catalytic activity">
    <reaction evidence="8">
        <text>ATP + H2O = ADP + phosphate + H(+)</text>
        <dbReference type="Rhea" id="RHEA:13065"/>
        <dbReference type="ChEBI" id="CHEBI:15377"/>
        <dbReference type="ChEBI" id="CHEBI:15378"/>
        <dbReference type="ChEBI" id="CHEBI:30616"/>
        <dbReference type="ChEBI" id="CHEBI:43474"/>
        <dbReference type="ChEBI" id="CHEBI:456216"/>
        <dbReference type="EC" id="5.6.2.4"/>
    </reaction>
</comment>
<dbReference type="PANTHER" id="PTHR11070:SF2">
    <property type="entry name" value="ATP-DEPENDENT DNA HELICASE SRS2"/>
    <property type="match status" value="1"/>
</dbReference>
<proteinExistence type="predicted"/>
<evidence type="ECO:0000256" key="1">
    <source>
        <dbReference type="ARBA" id="ARBA00022741"/>
    </source>
</evidence>
<dbReference type="PANTHER" id="PTHR11070">
    <property type="entry name" value="UVRD / RECB / PCRA DNA HELICASE FAMILY MEMBER"/>
    <property type="match status" value="1"/>
</dbReference>
<organism evidence="11 12">
    <name type="scientific">Candidatus Parvarchaeum acidiphilum ARMAN-4</name>
    <dbReference type="NCBI Taxonomy" id="662760"/>
    <lineage>
        <taxon>Archaea</taxon>
        <taxon>Candidatus Parvarchaeota</taxon>
        <taxon>Candidatus Parvarchaeum</taxon>
    </lineage>
</organism>
<evidence type="ECO:0000259" key="10">
    <source>
        <dbReference type="PROSITE" id="PS51198"/>
    </source>
</evidence>